<dbReference type="EMBL" id="JAUTBF010000001">
    <property type="protein sequence ID" value="MDQ1122167.1"/>
    <property type="molecule type" value="Genomic_DNA"/>
</dbReference>
<comment type="caution">
    <text evidence="1">The sequence shown here is derived from an EMBL/GenBank/DDBJ whole genome shotgun (WGS) entry which is preliminary data.</text>
</comment>
<dbReference type="Proteomes" id="UP001226691">
    <property type="component" value="Unassembled WGS sequence"/>
</dbReference>
<dbReference type="RefSeq" id="WP_307480292.1">
    <property type="nucleotide sequence ID" value="NZ_JAUTBF010000001.1"/>
</dbReference>
<sequence>MKTITIPNLDPFDQETAEEYIHRAMDPNTGVFAGIYVDRLDDPSLDRGTARAIAVRLLSLADAWDREDAERENPEYVANMVTLDKGEPGCPDPIVLMDARNMVTHSMSTTSARSVARALTNLADQVDAAKGVVLRRLPSVDDELRERDV</sequence>
<protein>
    <submittedName>
        <fullName evidence="1">Uncharacterized protein</fullName>
    </submittedName>
</protein>
<name>A0ABU0TR74_MICTR</name>
<organism evidence="1 2">
    <name type="scientific">Microbacterium trichothecenolyticum</name>
    <name type="common">Aureobacterium trichothecenolyticum</name>
    <dbReference type="NCBI Taxonomy" id="69370"/>
    <lineage>
        <taxon>Bacteria</taxon>
        <taxon>Bacillati</taxon>
        <taxon>Actinomycetota</taxon>
        <taxon>Actinomycetes</taxon>
        <taxon>Micrococcales</taxon>
        <taxon>Microbacteriaceae</taxon>
        <taxon>Microbacterium</taxon>
    </lineage>
</organism>
<evidence type="ECO:0000313" key="2">
    <source>
        <dbReference type="Proteomes" id="UP001226691"/>
    </source>
</evidence>
<keyword evidence="2" id="KW-1185">Reference proteome</keyword>
<gene>
    <name evidence="1" type="ORF">QE412_000740</name>
</gene>
<accession>A0ABU0TR74</accession>
<proteinExistence type="predicted"/>
<evidence type="ECO:0000313" key="1">
    <source>
        <dbReference type="EMBL" id="MDQ1122167.1"/>
    </source>
</evidence>
<reference evidence="1 2" key="1">
    <citation type="submission" date="2023-07" db="EMBL/GenBank/DDBJ databases">
        <title>Functional and genomic diversity of the sorghum phyllosphere microbiome.</title>
        <authorList>
            <person name="Shade A."/>
        </authorList>
    </citation>
    <scope>NUCLEOTIDE SEQUENCE [LARGE SCALE GENOMIC DNA]</scope>
    <source>
        <strain evidence="1 2">SORGH_AS_1207</strain>
    </source>
</reference>